<sequence>MDKDGHKTSEGSRIRGAIQKGQTGDKAPGFDPAAAPFETDSEAGGSSSPGRDHEQSPDSMKHDSNASSHASALSQWEKDRKRTVQPFLVALVILLVIIVALILIWGR</sequence>
<feature type="compositionally biased region" description="Polar residues" evidence="1">
    <location>
        <begin position="65"/>
        <end position="74"/>
    </location>
</feature>
<organism evidence="3 4">
    <name type="scientific">Ochrobactrum soli</name>
    <dbReference type="NCBI Taxonomy" id="2448455"/>
    <lineage>
        <taxon>Bacteria</taxon>
        <taxon>Pseudomonadati</taxon>
        <taxon>Pseudomonadota</taxon>
        <taxon>Alphaproteobacteria</taxon>
        <taxon>Hyphomicrobiales</taxon>
        <taxon>Brucellaceae</taxon>
        <taxon>Brucella/Ochrobactrum group</taxon>
        <taxon>Ochrobactrum</taxon>
    </lineage>
</organism>
<feature type="compositionally biased region" description="Basic and acidic residues" evidence="1">
    <location>
        <begin position="50"/>
        <end position="64"/>
    </location>
</feature>
<feature type="compositionally biased region" description="Basic and acidic residues" evidence="1">
    <location>
        <begin position="1"/>
        <end position="13"/>
    </location>
</feature>
<dbReference type="AlphaFoldDB" id="A0A2P9HBS1"/>
<dbReference type="RefSeq" id="WP_109365596.1">
    <property type="nucleotide sequence ID" value="NZ_OOFM01000001.1"/>
</dbReference>
<name>A0A2P9HBS1_9HYPH</name>
<evidence type="ECO:0000256" key="1">
    <source>
        <dbReference type="SAM" id="MobiDB-lite"/>
    </source>
</evidence>
<evidence type="ECO:0000313" key="4">
    <source>
        <dbReference type="Proteomes" id="UP000246073"/>
    </source>
</evidence>
<gene>
    <name evidence="3" type="ORF">OHAE_4092</name>
</gene>
<evidence type="ECO:0000256" key="2">
    <source>
        <dbReference type="SAM" id="Phobius"/>
    </source>
</evidence>
<keyword evidence="2" id="KW-0472">Membrane</keyword>
<dbReference type="Proteomes" id="UP000246073">
    <property type="component" value="Unassembled WGS sequence"/>
</dbReference>
<reference evidence="4" key="1">
    <citation type="submission" date="2017-12" db="EMBL/GenBank/DDBJ databases">
        <authorList>
            <person name="Diaz M."/>
        </authorList>
    </citation>
    <scope>NUCLEOTIDE SEQUENCE [LARGE SCALE GENOMIC DNA]</scope>
    <source>
        <strain evidence="4">FI11154</strain>
    </source>
</reference>
<proteinExistence type="predicted"/>
<dbReference type="EMBL" id="OOFM01000001">
    <property type="protein sequence ID" value="SPL61300.1"/>
    <property type="molecule type" value="Genomic_DNA"/>
</dbReference>
<feature type="region of interest" description="Disordered" evidence="1">
    <location>
        <begin position="1"/>
        <end position="78"/>
    </location>
</feature>
<keyword evidence="2" id="KW-0812">Transmembrane</keyword>
<accession>A0A2P9HBS1</accession>
<protein>
    <submittedName>
        <fullName evidence="3">Uncharacterized protein</fullName>
    </submittedName>
</protein>
<keyword evidence="2" id="KW-1133">Transmembrane helix</keyword>
<evidence type="ECO:0000313" key="3">
    <source>
        <dbReference type="EMBL" id="SPL61300.1"/>
    </source>
</evidence>
<feature type="transmembrane region" description="Helical" evidence="2">
    <location>
        <begin position="87"/>
        <end position="106"/>
    </location>
</feature>